<gene>
    <name evidence="3" type="ORF">RZN05_14985</name>
</gene>
<dbReference type="GO" id="GO:0004040">
    <property type="term" value="F:amidase activity"/>
    <property type="evidence" value="ECO:0007669"/>
    <property type="project" value="UniProtKB-EC"/>
</dbReference>
<keyword evidence="3" id="KW-0378">Hydrolase</keyword>
<dbReference type="InterPro" id="IPR036928">
    <property type="entry name" value="AS_sf"/>
</dbReference>
<name>A0ABU3YA51_9SPHN</name>
<evidence type="ECO:0000259" key="2">
    <source>
        <dbReference type="Pfam" id="PF01425"/>
    </source>
</evidence>
<dbReference type="PANTHER" id="PTHR42678">
    <property type="entry name" value="AMIDASE"/>
    <property type="match status" value="1"/>
</dbReference>
<comment type="caution">
    <text evidence="3">The sequence shown here is derived from an EMBL/GenBank/DDBJ whole genome shotgun (WGS) entry which is preliminary data.</text>
</comment>
<evidence type="ECO:0000256" key="1">
    <source>
        <dbReference type="SAM" id="SignalP"/>
    </source>
</evidence>
<evidence type="ECO:0000313" key="4">
    <source>
        <dbReference type="Proteomes" id="UP001273531"/>
    </source>
</evidence>
<dbReference type="EMBL" id="JAWJEJ010000001">
    <property type="protein sequence ID" value="MDV3458300.1"/>
    <property type="molecule type" value="Genomic_DNA"/>
</dbReference>
<organism evidence="3 4">
    <name type="scientific">Sphingomonas agrestis</name>
    <dbReference type="NCBI Taxonomy" id="3080540"/>
    <lineage>
        <taxon>Bacteria</taxon>
        <taxon>Pseudomonadati</taxon>
        <taxon>Pseudomonadota</taxon>
        <taxon>Alphaproteobacteria</taxon>
        <taxon>Sphingomonadales</taxon>
        <taxon>Sphingomonadaceae</taxon>
        <taxon>Sphingomonas</taxon>
    </lineage>
</organism>
<reference evidence="3 4" key="1">
    <citation type="submission" date="2023-10" db="EMBL/GenBank/DDBJ databases">
        <title>Sphingomonas sp. HF-S4 16S ribosomal RNA gene Genome sequencing and assembly.</title>
        <authorList>
            <person name="Lee H."/>
        </authorList>
    </citation>
    <scope>NUCLEOTIDE SEQUENCE [LARGE SCALE GENOMIC DNA]</scope>
    <source>
        <strain evidence="3 4">HF-S4</strain>
    </source>
</reference>
<dbReference type="EC" id="3.5.1.4" evidence="3"/>
<sequence length="531" mass="55783">MRIGLLAMALTASAPAAGQDIAIGELPSSVAAFQEKSIDELQAMIATDAQTSAGITELYIERIKMLDRNGPTLRSVIAVSPDALDQARASDARRKAGRLKGPLDGVPVLIKDNIETRELPTTAGSLALADNWPKRDAPVVAQLRGAGAVILGKTNLSEWANIRSDNSMSGWSAVGGLVKNPYALDRTACGSSSGSGAAVAASLAAVAVGTETDGSVVCPAAMNGLVGLKPTLGLVSRTYVVPISHSQDTPGPMGRSVRDVAILFSAMIGSDPKDAATKSADKYRRDYAAGLSVDGLKGMRIGWWKPEMASDLAARFDRALDELRAAGAVLVEVKQPELKGLGDAEGEVLYTELKDDLATYLATTRAKVRNLADVIAFNEANKALEMPFFGQESFERAQKTRGTRDAEYLGARAKSQRLAGPEGIDAMLKAGDVRLLVTPTYGTPWLSDPAHGDQFVGPSASQLPAVSGYPHLTVPMGLVDGLPAGLSFIGTAYADGLLLQAGYAYEQATRARVAPRYLPSAPADLGPRKLR</sequence>
<keyword evidence="4" id="KW-1185">Reference proteome</keyword>
<proteinExistence type="predicted"/>
<evidence type="ECO:0000313" key="3">
    <source>
        <dbReference type="EMBL" id="MDV3458300.1"/>
    </source>
</evidence>
<dbReference type="InterPro" id="IPR023631">
    <property type="entry name" value="Amidase_dom"/>
</dbReference>
<feature type="domain" description="Amidase" evidence="2">
    <location>
        <begin position="55"/>
        <end position="499"/>
    </location>
</feature>
<dbReference type="RefSeq" id="WP_317227371.1">
    <property type="nucleotide sequence ID" value="NZ_JAWJEJ010000001.1"/>
</dbReference>
<dbReference type="Pfam" id="PF01425">
    <property type="entry name" value="Amidase"/>
    <property type="match status" value="1"/>
</dbReference>
<dbReference type="Proteomes" id="UP001273531">
    <property type="component" value="Unassembled WGS sequence"/>
</dbReference>
<dbReference type="SUPFAM" id="SSF75304">
    <property type="entry name" value="Amidase signature (AS) enzymes"/>
    <property type="match status" value="1"/>
</dbReference>
<keyword evidence="1" id="KW-0732">Signal</keyword>
<accession>A0ABU3YA51</accession>
<feature type="chain" id="PRO_5045921282" evidence="1">
    <location>
        <begin position="17"/>
        <end position="531"/>
    </location>
</feature>
<dbReference type="NCBIfam" id="NF006006">
    <property type="entry name" value="PRK08137.1"/>
    <property type="match status" value="1"/>
</dbReference>
<dbReference type="PANTHER" id="PTHR42678:SF34">
    <property type="entry name" value="OS04G0183300 PROTEIN"/>
    <property type="match status" value="1"/>
</dbReference>
<dbReference type="Gene3D" id="3.90.1300.10">
    <property type="entry name" value="Amidase signature (AS) domain"/>
    <property type="match status" value="1"/>
</dbReference>
<feature type="signal peptide" evidence="1">
    <location>
        <begin position="1"/>
        <end position="16"/>
    </location>
</feature>
<protein>
    <submittedName>
        <fullName evidence="3">Amidase</fullName>
        <ecNumber evidence="3">3.5.1.4</ecNumber>
    </submittedName>
</protein>